<evidence type="ECO:0000256" key="13">
    <source>
        <dbReference type="ARBA" id="ARBA00023136"/>
    </source>
</evidence>
<dbReference type="FunFam" id="1.10.510.10:FF:000287">
    <property type="entry name" value="probable LRR receptor-like serine/threonine-protein kinase RKF3"/>
    <property type="match status" value="1"/>
</dbReference>
<reference evidence="21 22" key="1">
    <citation type="journal article" date="2017" name="Genome Biol.">
        <title>New reference genome sequences of hot pepper reveal the massive evolution of plant disease-resistance genes by retroduplication.</title>
        <authorList>
            <person name="Kim S."/>
            <person name="Park J."/>
            <person name="Yeom S.I."/>
            <person name="Kim Y.M."/>
            <person name="Seo E."/>
            <person name="Kim K.T."/>
            <person name="Kim M.S."/>
            <person name="Lee J.M."/>
            <person name="Cheong K."/>
            <person name="Shin H.S."/>
            <person name="Kim S.B."/>
            <person name="Han K."/>
            <person name="Lee J."/>
            <person name="Park M."/>
            <person name="Lee H.A."/>
            <person name="Lee H.Y."/>
            <person name="Lee Y."/>
            <person name="Oh S."/>
            <person name="Lee J.H."/>
            <person name="Choi E."/>
            <person name="Choi E."/>
            <person name="Lee S.E."/>
            <person name="Jeon J."/>
            <person name="Kim H."/>
            <person name="Choi G."/>
            <person name="Song H."/>
            <person name="Lee J."/>
            <person name="Lee S.C."/>
            <person name="Kwon J.K."/>
            <person name="Lee H.Y."/>
            <person name="Koo N."/>
            <person name="Hong Y."/>
            <person name="Kim R.W."/>
            <person name="Kang W.H."/>
            <person name="Huh J.H."/>
            <person name="Kang B.C."/>
            <person name="Yang T.J."/>
            <person name="Lee Y.H."/>
            <person name="Bennetzen J.L."/>
            <person name="Choi D."/>
        </authorList>
    </citation>
    <scope>NUCLEOTIDE SEQUENCE [LARGE SCALE GENOMIC DNA]</scope>
    <source>
        <strain evidence="22">cv. PBC81</strain>
    </source>
</reference>
<evidence type="ECO:0000256" key="14">
    <source>
        <dbReference type="ARBA" id="ARBA00023170"/>
    </source>
</evidence>
<keyword evidence="6" id="KW-0808">Transferase</keyword>
<evidence type="ECO:0000256" key="17">
    <source>
        <dbReference type="ARBA" id="ARBA00048679"/>
    </source>
</evidence>
<evidence type="ECO:0000256" key="5">
    <source>
        <dbReference type="ARBA" id="ARBA00022527"/>
    </source>
</evidence>
<dbReference type="CDD" id="cd14066">
    <property type="entry name" value="STKc_IRAK"/>
    <property type="match status" value="1"/>
</dbReference>
<dbReference type="OrthoDB" id="122279at2759"/>
<feature type="domain" description="Protein kinase" evidence="20">
    <location>
        <begin position="222"/>
        <end position="483"/>
    </location>
</feature>
<dbReference type="GO" id="GO:0005524">
    <property type="term" value="F:ATP binding"/>
    <property type="evidence" value="ECO:0007669"/>
    <property type="project" value="UniProtKB-UniRule"/>
</dbReference>
<reference evidence="22" key="2">
    <citation type="journal article" date="2017" name="J. Anim. Genet.">
        <title>Multiple reference genome sequences of hot pepper reveal the massive evolution of plant disease resistance genes by retroduplication.</title>
        <authorList>
            <person name="Kim S."/>
            <person name="Park J."/>
            <person name="Yeom S.-I."/>
            <person name="Kim Y.-M."/>
            <person name="Seo E."/>
            <person name="Kim K.-T."/>
            <person name="Kim M.-S."/>
            <person name="Lee J.M."/>
            <person name="Cheong K."/>
            <person name="Shin H.-S."/>
            <person name="Kim S.-B."/>
            <person name="Han K."/>
            <person name="Lee J."/>
            <person name="Park M."/>
            <person name="Lee H.-A."/>
            <person name="Lee H.-Y."/>
            <person name="Lee Y."/>
            <person name="Oh S."/>
            <person name="Lee J.H."/>
            <person name="Choi E."/>
            <person name="Choi E."/>
            <person name="Lee S.E."/>
            <person name="Jeon J."/>
            <person name="Kim H."/>
            <person name="Choi G."/>
            <person name="Song H."/>
            <person name="Lee J."/>
            <person name="Lee S.-C."/>
            <person name="Kwon J.-K."/>
            <person name="Lee H.-Y."/>
            <person name="Koo N."/>
            <person name="Hong Y."/>
            <person name="Kim R.W."/>
            <person name="Kang W.-H."/>
            <person name="Huh J.H."/>
            <person name="Kang B.-C."/>
            <person name="Yang T.-J."/>
            <person name="Lee Y.-H."/>
            <person name="Bennetzen J.L."/>
            <person name="Choi D."/>
        </authorList>
    </citation>
    <scope>NUCLEOTIDE SEQUENCE [LARGE SCALE GENOMIC DNA]</scope>
    <source>
        <strain evidence="22">cv. PBC81</strain>
    </source>
</reference>
<dbReference type="Pfam" id="PF00069">
    <property type="entry name" value="Pkinase"/>
    <property type="match status" value="1"/>
</dbReference>
<keyword evidence="12 19" id="KW-1133">Transmembrane helix</keyword>
<keyword evidence="5" id="KW-0723">Serine/threonine-protein kinase</keyword>
<dbReference type="PROSITE" id="PS50011">
    <property type="entry name" value="PROTEIN_KINASE_DOM"/>
    <property type="match status" value="1"/>
</dbReference>
<feature type="binding site" evidence="18">
    <location>
        <position position="251"/>
    </location>
    <ligand>
        <name>ATP</name>
        <dbReference type="ChEBI" id="CHEBI:30616"/>
    </ligand>
</feature>
<keyword evidence="22" id="KW-1185">Reference proteome</keyword>
<dbReference type="EC" id="2.7.11.1" evidence="3"/>
<keyword evidence="10" id="KW-0418">Kinase</keyword>
<dbReference type="Gene3D" id="1.10.510.10">
    <property type="entry name" value="Transferase(Phosphotransferase) domain 1"/>
    <property type="match status" value="1"/>
</dbReference>
<comment type="catalytic activity">
    <reaction evidence="16">
        <text>L-threonyl-[protein] + ATP = O-phospho-L-threonyl-[protein] + ADP + H(+)</text>
        <dbReference type="Rhea" id="RHEA:46608"/>
        <dbReference type="Rhea" id="RHEA-COMP:11060"/>
        <dbReference type="Rhea" id="RHEA-COMP:11605"/>
        <dbReference type="ChEBI" id="CHEBI:15378"/>
        <dbReference type="ChEBI" id="CHEBI:30013"/>
        <dbReference type="ChEBI" id="CHEBI:30616"/>
        <dbReference type="ChEBI" id="CHEBI:61977"/>
        <dbReference type="ChEBI" id="CHEBI:456216"/>
        <dbReference type="EC" id="2.7.11.1"/>
    </reaction>
</comment>
<keyword evidence="7 19" id="KW-0812">Transmembrane</keyword>
<dbReference type="InterPro" id="IPR000719">
    <property type="entry name" value="Prot_kinase_dom"/>
</dbReference>
<dbReference type="FunFam" id="3.30.200.20:FF:000542">
    <property type="entry name" value="Receptor-like serine/threonine-protein kinase At4g25390"/>
    <property type="match status" value="1"/>
</dbReference>
<evidence type="ECO:0000259" key="20">
    <source>
        <dbReference type="PROSITE" id="PS50011"/>
    </source>
</evidence>
<protein>
    <recommendedName>
        <fullName evidence="3">non-specific serine/threonine protein kinase</fullName>
        <ecNumber evidence="3">2.7.11.1</ecNumber>
    </recommendedName>
</protein>
<dbReference type="PANTHER" id="PTHR47989">
    <property type="entry name" value="OS01G0750732 PROTEIN"/>
    <property type="match status" value="1"/>
</dbReference>
<dbReference type="InterPro" id="IPR011009">
    <property type="entry name" value="Kinase-like_dom_sf"/>
</dbReference>
<dbReference type="EMBL" id="MLFT02000004">
    <property type="protein sequence ID" value="PHT50467.1"/>
    <property type="molecule type" value="Genomic_DNA"/>
</dbReference>
<evidence type="ECO:0000256" key="16">
    <source>
        <dbReference type="ARBA" id="ARBA00047899"/>
    </source>
</evidence>
<evidence type="ECO:0000256" key="11">
    <source>
        <dbReference type="ARBA" id="ARBA00022840"/>
    </source>
</evidence>
<dbReference type="Pfam" id="PF19160">
    <property type="entry name" value="SPARK"/>
    <property type="match status" value="1"/>
</dbReference>
<accession>A0A2G2WYZ3</accession>
<keyword evidence="14" id="KW-0675">Receptor</keyword>
<dbReference type="InterPro" id="IPR017441">
    <property type="entry name" value="Protein_kinase_ATP_BS"/>
</dbReference>
<evidence type="ECO:0000256" key="7">
    <source>
        <dbReference type="ARBA" id="ARBA00022692"/>
    </source>
</evidence>
<dbReference type="GO" id="GO:0004674">
    <property type="term" value="F:protein serine/threonine kinase activity"/>
    <property type="evidence" value="ECO:0007669"/>
    <property type="project" value="UniProtKB-KW"/>
</dbReference>
<dbReference type="PROSITE" id="PS00108">
    <property type="entry name" value="PROTEIN_KINASE_ST"/>
    <property type="match status" value="1"/>
</dbReference>
<dbReference type="PROSITE" id="PS00107">
    <property type="entry name" value="PROTEIN_KINASE_ATP"/>
    <property type="match status" value="1"/>
</dbReference>
<keyword evidence="11 18" id="KW-0067">ATP-binding</keyword>
<keyword evidence="15" id="KW-0325">Glycoprotein</keyword>
<keyword evidence="13 19" id="KW-0472">Membrane</keyword>
<evidence type="ECO:0000256" key="10">
    <source>
        <dbReference type="ARBA" id="ARBA00022777"/>
    </source>
</evidence>
<dbReference type="Gene3D" id="3.30.200.20">
    <property type="entry name" value="Phosphorylase Kinase, domain 1"/>
    <property type="match status" value="1"/>
</dbReference>
<evidence type="ECO:0000256" key="9">
    <source>
        <dbReference type="ARBA" id="ARBA00022741"/>
    </source>
</evidence>
<organism evidence="21 22">
    <name type="scientific">Capsicum baccatum</name>
    <name type="common">Peruvian pepper</name>
    <dbReference type="NCBI Taxonomy" id="33114"/>
    <lineage>
        <taxon>Eukaryota</taxon>
        <taxon>Viridiplantae</taxon>
        <taxon>Streptophyta</taxon>
        <taxon>Embryophyta</taxon>
        <taxon>Tracheophyta</taxon>
        <taxon>Spermatophyta</taxon>
        <taxon>Magnoliopsida</taxon>
        <taxon>eudicotyledons</taxon>
        <taxon>Gunneridae</taxon>
        <taxon>Pentapetalae</taxon>
        <taxon>asterids</taxon>
        <taxon>lamiids</taxon>
        <taxon>Solanales</taxon>
        <taxon>Solanaceae</taxon>
        <taxon>Solanoideae</taxon>
        <taxon>Capsiceae</taxon>
        <taxon>Capsicum</taxon>
    </lineage>
</organism>
<evidence type="ECO:0000313" key="21">
    <source>
        <dbReference type="EMBL" id="PHT50467.1"/>
    </source>
</evidence>
<keyword evidence="4" id="KW-1003">Cell membrane</keyword>
<gene>
    <name evidence="21" type="ORF">CQW23_10214</name>
</gene>
<evidence type="ECO:0000256" key="12">
    <source>
        <dbReference type="ARBA" id="ARBA00022989"/>
    </source>
</evidence>
<evidence type="ECO:0000313" key="22">
    <source>
        <dbReference type="Proteomes" id="UP000224567"/>
    </source>
</evidence>
<keyword evidence="8" id="KW-0732">Signal</keyword>
<name>A0A2G2WYZ3_CAPBA</name>
<proteinExistence type="predicted"/>
<dbReference type="SUPFAM" id="SSF56112">
    <property type="entry name" value="Protein kinase-like (PK-like)"/>
    <property type="match status" value="1"/>
</dbReference>
<dbReference type="SMART" id="SM00220">
    <property type="entry name" value="S_TKc"/>
    <property type="match status" value="1"/>
</dbReference>
<dbReference type="Proteomes" id="UP000224567">
    <property type="component" value="Unassembled WGS sequence"/>
</dbReference>
<feature type="transmembrane region" description="Helical" evidence="19">
    <location>
        <begin position="153"/>
        <end position="177"/>
    </location>
</feature>
<dbReference type="GO" id="GO:0005886">
    <property type="term" value="C:plasma membrane"/>
    <property type="evidence" value="ECO:0007669"/>
    <property type="project" value="UniProtKB-SubCell"/>
</dbReference>
<evidence type="ECO:0000256" key="19">
    <source>
        <dbReference type="SAM" id="Phobius"/>
    </source>
</evidence>
<comment type="subcellular location">
    <subcellularLocation>
        <location evidence="1">Cell membrane</location>
        <topology evidence="1">Single-pass membrane protein</topology>
    </subcellularLocation>
    <subcellularLocation>
        <location evidence="2">Membrane</location>
        <topology evidence="2">Single-pass type I membrane protein</topology>
    </subcellularLocation>
</comment>
<dbReference type="InterPro" id="IPR043891">
    <property type="entry name" value="SPARK"/>
</dbReference>
<evidence type="ECO:0000256" key="3">
    <source>
        <dbReference type="ARBA" id="ARBA00012513"/>
    </source>
</evidence>
<evidence type="ECO:0000256" key="8">
    <source>
        <dbReference type="ARBA" id="ARBA00022729"/>
    </source>
</evidence>
<evidence type="ECO:0000256" key="6">
    <source>
        <dbReference type="ARBA" id="ARBA00022679"/>
    </source>
</evidence>
<evidence type="ECO:0000256" key="4">
    <source>
        <dbReference type="ARBA" id="ARBA00022475"/>
    </source>
</evidence>
<evidence type="ECO:0000256" key="2">
    <source>
        <dbReference type="ARBA" id="ARBA00004479"/>
    </source>
</evidence>
<evidence type="ECO:0000256" key="18">
    <source>
        <dbReference type="PROSITE-ProRule" id="PRU10141"/>
    </source>
</evidence>
<dbReference type="AlphaFoldDB" id="A0A2G2WYZ3"/>
<evidence type="ECO:0000256" key="15">
    <source>
        <dbReference type="ARBA" id="ARBA00023180"/>
    </source>
</evidence>
<dbReference type="PANTHER" id="PTHR47989:SF62">
    <property type="entry name" value="OS05G0423500 PROTEIN"/>
    <property type="match status" value="1"/>
</dbReference>
<comment type="catalytic activity">
    <reaction evidence="17">
        <text>L-seryl-[protein] + ATP = O-phospho-L-seryl-[protein] + ADP + H(+)</text>
        <dbReference type="Rhea" id="RHEA:17989"/>
        <dbReference type="Rhea" id="RHEA-COMP:9863"/>
        <dbReference type="Rhea" id="RHEA-COMP:11604"/>
        <dbReference type="ChEBI" id="CHEBI:15378"/>
        <dbReference type="ChEBI" id="CHEBI:29999"/>
        <dbReference type="ChEBI" id="CHEBI:30616"/>
        <dbReference type="ChEBI" id="CHEBI:83421"/>
        <dbReference type="ChEBI" id="CHEBI:456216"/>
        <dbReference type="EC" id="2.7.11.1"/>
    </reaction>
</comment>
<keyword evidence="9 18" id="KW-0547">Nucleotide-binding</keyword>
<evidence type="ECO:0000256" key="1">
    <source>
        <dbReference type="ARBA" id="ARBA00004162"/>
    </source>
</evidence>
<comment type="caution">
    <text evidence="21">The sequence shown here is derived from an EMBL/GenBank/DDBJ whole genome shotgun (WGS) entry which is preliminary data.</text>
</comment>
<dbReference type="InterPro" id="IPR008271">
    <property type="entry name" value="Ser/Thr_kinase_AS"/>
</dbReference>
<sequence length="694" mass="76742">MFYLPNEDAALSCTSAFKAKLSSMSISQSFVSQCMNGSNEFVAKPSSCGGIVSMKDWMEKVGPKSLLDSSCTGDLGGLTRCSLCVDAGLKVNTYLVSLNPNSTNAKCFYFTALYAAAMVSEFGPEDPRTAGCVLALPLASKARRSPQLSKETLLKLVFGFLGAFFGILIAIGFIIFYKKWDKKRKQDALHQGYVTSVKSQILPNTGAKWFKVGELEQATKGFSQRNMIGQGGSGSVYKGTLSDGTLIAVKKILDMDSKGDEEFINEAEIISKIRHRNLLPLRGFCVTSDHVNGKGRYLVYDFMPNGSLDEHLFNVGKKRLSWPQRKNIILDVAKGLAYLHYGIKPSIYHRDIKATNILLDMDMKARVADFGLAKQSKEGQTHLTTRVAGTYGYLAPEYALYGQLTEKSDVYSFGIVILEIMSGRRVLDASNSSPTLLVTDWAWTMVKSRNVEGIFDASIREEGPKRVMERFVHVGILCAHVMLALRPTIEDALRMLEGDIDIPILPDRPLPLGFESFESYSLHSDRFRDVSISSSSNSLSRASLLSLCIITGRSTGNPNSFNNVDSTSDIELAYSYVNNFESASVGHSVFDEVQDDVVDINDAPKEEPKKLVTSANFVILDCEVDFEVPIILGRPFLAIDRALVNMEMGQIKFKLNDEHVTFNMCQSMRHLKDKRVVSLINTINDDALTVPVDN</sequence>